<evidence type="ECO:0000313" key="2">
    <source>
        <dbReference type="Proteomes" id="UP000807342"/>
    </source>
</evidence>
<gene>
    <name evidence="1" type="ORF">P691DRAFT_852724</name>
</gene>
<dbReference type="OrthoDB" id="2861760at2759"/>
<organism evidence="1 2">
    <name type="scientific">Macrolepiota fuliginosa MF-IS2</name>
    <dbReference type="NCBI Taxonomy" id="1400762"/>
    <lineage>
        <taxon>Eukaryota</taxon>
        <taxon>Fungi</taxon>
        <taxon>Dikarya</taxon>
        <taxon>Basidiomycota</taxon>
        <taxon>Agaricomycotina</taxon>
        <taxon>Agaricomycetes</taxon>
        <taxon>Agaricomycetidae</taxon>
        <taxon>Agaricales</taxon>
        <taxon>Agaricineae</taxon>
        <taxon>Agaricaceae</taxon>
        <taxon>Macrolepiota</taxon>
    </lineage>
</organism>
<keyword evidence="2" id="KW-1185">Reference proteome</keyword>
<reference evidence="1" key="1">
    <citation type="submission" date="2020-11" db="EMBL/GenBank/DDBJ databases">
        <authorList>
            <consortium name="DOE Joint Genome Institute"/>
            <person name="Ahrendt S."/>
            <person name="Riley R."/>
            <person name="Andreopoulos W."/>
            <person name="Labutti K."/>
            <person name="Pangilinan J."/>
            <person name="Ruiz-Duenas F.J."/>
            <person name="Barrasa J.M."/>
            <person name="Sanchez-Garcia M."/>
            <person name="Camarero S."/>
            <person name="Miyauchi S."/>
            <person name="Serrano A."/>
            <person name="Linde D."/>
            <person name="Babiker R."/>
            <person name="Drula E."/>
            <person name="Ayuso-Fernandez I."/>
            <person name="Pacheco R."/>
            <person name="Padilla G."/>
            <person name="Ferreira P."/>
            <person name="Barriuso J."/>
            <person name="Kellner H."/>
            <person name="Castanera R."/>
            <person name="Alfaro M."/>
            <person name="Ramirez L."/>
            <person name="Pisabarro A.G."/>
            <person name="Kuo A."/>
            <person name="Tritt A."/>
            <person name="Lipzen A."/>
            <person name="He G."/>
            <person name="Yan M."/>
            <person name="Ng V."/>
            <person name="Cullen D."/>
            <person name="Martin F."/>
            <person name="Rosso M.-N."/>
            <person name="Henrissat B."/>
            <person name="Hibbett D."/>
            <person name="Martinez A.T."/>
            <person name="Grigoriev I.V."/>
        </authorList>
    </citation>
    <scope>NUCLEOTIDE SEQUENCE</scope>
    <source>
        <strain evidence="1">MF-IS2</strain>
    </source>
</reference>
<dbReference type="Gene3D" id="3.80.10.10">
    <property type="entry name" value="Ribonuclease Inhibitor"/>
    <property type="match status" value="1"/>
</dbReference>
<protein>
    <submittedName>
        <fullName evidence="1">Uncharacterized protein</fullName>
    </submittedName>
</protein>
<dbReference type="EMBL" id="MU151840">
    <property type="protein sequence ID" value="KAF9441614.1"/>
    <property type="molecule type" value="Genomic_DNA"/>
</dbReference>
<sequence length="425" mass="48505">MKDGVFMRISGDYQCGLFVRSEFGHTKDLDIEFVYGLGSGFVYHKRQQDKYQGLFGDFNISGFGRQSQARPENVRAAEQAFSAIRSPLLIMHLHQQLFELRHCRAKEQIGDGIINLASWGLCKGTEYGKQAQVDSPRFHLPGDTSDEAERATYVAFDPCPIDVIRRFINRSWRLLLIYVKKIPNILAVPKNIGKIRKIGFRLFSINRVSFQNILTSRFGVTTAFVCDWFSVATLMFFLSTICVVLEQLEELQLESWGGEGLWFDAFIDNIRLPSLRVLCWSNWNTPFSISSVRNFFANLPAKLRTLEFYRVTDPGASYLADFVSILSRLHDSTAIEHLTFNYCDLPFVGDVLRILVSGNGEKLRFPQLRKITLDDLKRSRARGSRRRESGVVTDISPLLRRMLESRMDDSSEASVSPSSYGVCRI</sequence>
<accession>A0A9P5X101</accession>
<dbReference type="Proteomes" id="UP000807342">
    <property type="component" value="Unassembled WGS sequence"/>
</dbReference>
<dbReference type="SUPFAM" id="SSF52047">
    <property type="entry name" value="RNI-like"/>
    <property type="match status" value="1"/>
</dbReference>
<evidence type="ECO:0000313" key="1">
    <source>
        <dbReference type="EMBL" id="KAF9441614.1"/>
    </source>
</evidence>
<proteinExistence type="predicted"/>
<dbReference type="InterPro" id="IPR032675">
    <property type="entry name" value="LRR_dom_sf"/>
</dbReference>
<dbReference type="AlphaFoldDB" id="A0A9P5X101"/>
<name>A0A9P5X101_9AGAR</name>
<comment type="caution">
    <text evidence="1">The sequence shown here is derived from an EMBL/GenBank/DDBJ whole genome shotgun (WGS) entry which is preliminary data.</text>
</comment>